<reference evidence="2 3" key="1">
    <citation type="submission" date="2016-10" db="EMBL/GenBank/DDBJ databases">
        <authorList>
            <person name="de Groot N.N."/>
        </authorList>
    </citation>
    <scope>NUCLEOTIDE SEQUENCE [LARGE SCALE GENOMIC DNA]</scope>
    <source>
        <strain>GEY</strain>
        <strain evidence="3">DSM 9560</strain>
    </source>
</reference>
<dbReference type="RefSeq" id="WP_091548650.1">
    <property type="nucleotide sequence ID" value="NZ_FONY01000034.1"/>
</dbReference>
<gene>
    <name evidence="2" type="ORF">SAMN04488541_103426</name>
</gene>
<sequence>MSTIQIVLIIIVGILLLVLGIYKGYGLLILLGLAVAIFGLYQSYQKTVAFEEEINQKLVTPYFTLISEGKIEEAYEKFTTKAYKAKYALADYQANYQRLQTEKGKLNRWKIFGKEESTNIIDGSSLLRVKVDCYFGESNYFINIVLDLKTDAQGNYKVDGFFMKNLSGGYPGPW</sequence>
<feature type="transmembrane region" description="Helical" evidence="1">
    <location>
        <begin position="6"/>
        <end position="22"/>
    </location>
</feature>
<evidence type="ECO:0000256" key="1">
    <source>
        <dbReference type="SAM" id="Phobius"/>
    </source>
</evidence>
<name>A0A1I2INB2_9BACT</name>
<evidence type="ECO:0000313" key="3">
    <source>
        <dbReference type="Proteomes" id="UP000199513"/>
    </source>
</evidence>
<keyword evidence="1" id="KW-0812">Transmembrane</keyword>
<dbReference type="Proteomes" id="UP000199513">
    <property type="component" value="Unassembled WGS sequence"/>
</dbReference>
<accession>A0A1I2INB2</accession>
<dbReference type="EMBL" id="FONY01000034">
    <property type="protein sequence ID" value="SFF43754.1"/>
    <property type="molecule type" value="Genomic_DNA"/>
</dbReference>
<dbReference type="STRING" id="1003.SAMN04488541_103426"/>
<protein>
    <submittedName>
        <fullName evidence="2">Uncharacterized protein</fullName>
    </submittedName>
</protein>
<keyword evidence="1" id="KW-1133">Transmembrane helix</keyword>
<organism evidence="2 3">
    <name type="scientific">Thermoflexibacter ruber</name>
    <dbReference type="NCBI Taxonomy" id="1003"/>
    <lineage>
        <taxon>Bacteria</taxon>
        <taxon>Pseudomonadati</taxon>
        <taxon>Bacteroidota</taxon>
        <taxon>Cytophagia</taxon>
        <taxon>Cytophagales</taxon>
        <taxon>Thermoflexibacteraceae</taxon>
        <taxon>Thermoflexibacter</taxon>
    </lineage>
</organism>
<evidence type="ECO:0000313" key="2">
    <source>
        <dbReference type="EMBL" id="SFF43754.1"/>
    </source>
</evidence>
<keyword evidence="1" id="KW-0472">Membrane</keyword>
<keyword evidence="3" id="KW-1185">Reference proteome</keyword>
<dbReference type="AlphaFoldDB" id="A0A1I2INB2"/>
<proteinExistence type="predicted"/>